<organism evidence="4 5">
    <name type="scientific">Marinimicrococcus flavescens</name>
    <dbReference type="NCBI Taxonomy" id="3031815"/>
    <lineage>
        <taxon>Bacteria</taxon>
        <taxon>Pseudomonadati</taxon>
        <taxon>Pseudomonadota</taxon>
        <taxon>Alphaproteobacteria</taxon>
        <taxon>Geminicoccales</taxon>
        <taxon>Geminicoccaceae</taxon>
        <taxon>Marinimicrococcus</taxon>
    </lineage>
</organism>
<dbReference type="CDD" id="cd02440">
    <property type="entry name" value="AdoMet_MTases"/>
    <property type="match status" value="1"/>
</dbReference>
<dbReference type="AlphaFoldDB" id="A0AAP3XQK1"/>
<dbReference type="GO" id="GO:0052913">
    <property type="term" value="F:16S rRNA (guanine(966)-N(2))-methyltransferase activity"/>
    <property type="evidence" value="ECO:0007669"/>
    <property type="project" value="UniProtKB-EC"/>
</dbReference>
<dbReference type="InterPro" id="IPR002052">
    <property type="entry name" value="DNA_methylase_N6_adenine_CS"/>
</dbReference>
<sequence length="185" mass="19492">MRIVAGRHRGRVLQTPPGLDTRPTSDRAREALFSILESGRPAVRGARFLDLFAGTGAVGLEAVSRGAAEALLVDRGKPALAALRANVARLREEQRVRVLAADATRLGRAPHPFDLVFLDPPYRSGLALPALASALAGGWIAPEARVILEVAAGETFAPPAGLQVESERRYGAARLVFLGCGDGQG</sequence>
<evidence type="ECO:0000313" key="5">
    <source>
        <dbReference type="Proteomes" id="UP001301140"/>
    </source>
</evidence>
<keyword evidence="1 4" id="KW-0489">Methyltransferase</keyword>
<dbReference type="GO" id="GO:0003676">
    <property type="term" value="F:nucleic acid binding"/>
    <property type="evidence" value="ECO:0007669"/>
    <property type="project" value="InterPro"/>
</dbReference>
<evidence type="ECO:0000256" key="3">
    <source>
        <dbReference type="SAM" id="MobiDB-lite"/>
    </source>
</evidence>
<dbReference type="NCBIfam" id="TIGR00095">
    <property type="entry name" value="16S rRNA (guanine(966)-N(2))-methyltransferase RsmD"/>
    <property type="match status" value="1"/>
</dbReference>
<reference evidence="4 5" key="1">
    <citation type="submission" date="2023-03" db="EMBL/GenBank/DDBJ databases">
        <title>YIM 152171 draft genome.</title>
        <authorList>
            <person name="Yang Z."/>
        </authorList>
    </citation>
    <scope>NUCLEOTIDE SEQUENCE [LARGE SCALE GENOMIC DNA]</scope>
    <source>
        <strain evidence="4 5">YIM 152171</strain>
    </source>
</reference>
<feature type="compositionally biased region" description="Basic residues" evidence="3">
    <location>
        <begin position="1"/>
        <end position="11"/>
    </location>
</feature>
<dbReference type="PANTHER" id="PTHR43542:SF1">
    <property type="entry name" value="METHYLTRANSFERASE"/>
    <property type="match status" value="1"/>
</dbReference>
<dbReference type="EC" id="2.1.1.171" evidence="4"/>
<dbReference type="Pfam" id="PF03602">
    <property type="entry name" value="Cons_hypoth95"/>
    <property type="match status" value="1"/>
</dbReference>
<protein>
    <submittedName>
        <fullName evidence="4">16S rRNA (Guanine(966)-N(2))-methyltransferase RsmD</fullName>
        <ecNumber evidence="4">2.1.1.171</ecNumber>
    </submittedName>
</protein>
<dbReference type="EMBL" id="JARGEQ010000008">
    <property type="protein sequence ID" value="MDF1585075.1"/>
    <property type="molecule type" value="Genomic_DNA"/>
</dbReference>
<keyword evidence="5" id="KW-1185">Reference proteome</keyword>
<dbReference type="RefSeq" id="WP_327787486.1">
    <property type="nucleotide sequence ID" value="NZ_JARGEQ010000008.1"/>
</dbReference>
<gene>
    <name evidence="4" type="primary">rsmD</name>
    <name evidence="4" type="ORF">PZ740_01595</name>
</gene>
<evidence type="ECO:0000313" key="4">
    <source>
        <dbReference type="EMBL" id="MDF1585075.1"/>
    </source>
</evidence>
<dbReference type="PANTHER" id="PTHR43542">
    <property type="entry name" value="METHYLTRANSFERASE"/>
    <property type="match status" value="1"/>
</dbReference>
<comment type="caution">
    <text evidence="4">The sequence shown here is derived from an EMBL/GenBank/DDBJ whole genome shotgun (WGS) entry which is preliminary data.</text>
</comment>
<name>A0AAP3XQK1_9PROT</name>
<dbReference type="Proteomes" id="UP001301140">
    <property type="component" value="Unassembled WGS sequence"/>
</dbReference>
<dbReference type="SUPFAM" id="SSF53335">
    <property type="entry name" value="S-adenosyl-L-methionine-dependent methyltransferases"/>
    <property type="match status" value="1"/>
</dbReference>
<dbReference type="InterPro" id="IPR004398">
    <property type="entry name" value="RNA_MeTrfase_RsmD"/>
</dbReference>
<dbReference type="Gene3D" id="3.40.50.150">
    <property type="entry name" value="Vaccinia Virus protein VP39"/>
    <property type="match status" value="1"/>
</dbReference>
<evidence type="ECO:0000256" key="1">
    <source>
        <dbReference type="ARBA" id="ARBA00022603"/>
    </source>
</evidence>
<accession>A0AAP3XQK1</accession>
<dbReference type="PROSITE" id="PS00092">
    <property type="entry name" value="N6_MTASE"/>
    <property type="match status" value="1"/>
</dbReference>
<dbReference type="PIRSF" id="PIRSF004553">
    <property type="entry name" value="CHP00095"/>
    <property type="match status" value="1"/>
</dbReference>
<evidence type="ECO:0000256" key="2">
    <source>
        <dbReference type="ARBA" id="ARBA00022679"/>
    </source>
</evidence>
<keyword evidence="2 4" id="KW-0808">Transferase</keyword>
<feature type="region of interest" description="Disordered" evidence="3">
    <location>
        <begin position="1"/>
        <end position="24"/>
    </location>
</feature>
<dbReference type="InterPro" id="IPR029063">
    <property type="entry name" value="SAM-dependent_MTases_sf"/>
</dbReference>
<proteinExistence type="predicted"/>